<dbReference type="Pfam" id="PF00528">
    <property type="entry name" value="BPD_transp_1"/>
    <property type="match status" value="1"/>
</dbReference>
<organism evidence="9 10">
    <name type="scientific">Nocardioides endophyticus</name>
    <dbReference type="NCBI Taxonomy" id="1353775"/>
    <lineage>
        <taxon>Bacteria</taxon>
        <taxon>Bacillati</taxon>
        <taxon>Actinomycetota</taxon>
        <taxon>Actinomycetes</taxon>
        <taxon>Propionibacteriales</taxon>
        <taxon>Nocardioidaceae</taxon>
        <taxon>Nocardioides</taxon>
    </lineage>
</organism>
<feature type="transmembrane region" description="Helical" evidence="7">
    <location>
        <begin position="155"/>
        <end position="174"/>
    </location>
</feature>
<evidence type="ECO:0000259" key="8">
    <source>
        <dbReference type="PROSITE" id="PS50928"/>
    </source>
</evidence>
<dbReference type="InterPro" id="IPR035906">
    <property type="entry name" value="MetI-like_sf"/>
</dbReference>
<keyword evidence="3" id="KW-1003">Cell membrane</keyword>
<feature type="transmembrane region" description="Helical" evidence="7">
    <location>
        <begin position="130"/>
        <end position="149"/>
    </location>
</feature>
<evidence type="ECO:0000313" key="10">
    <source>
        <dbReference type="Proteomes" id="UP001499882"/>
    </source>
</evidence>
<dbReference type="Gene3D" id="1.10.3720.10">
    <property type="entry name" value="MetI-like"/>
    <property type="match status" value="1"/>
</dbReference>
<dbReference type="PANTHER" id="PTHR43163:SF6">
    <property type="entry name" value="DIPEPTIDE TRANSPORT SYSTEM PERMEASE PROTEIN DPPB-RELATED"/>
    <property type="match status" value="1"/>
</dbReference>
<evidence type="ECO:0000256" key="2">
    <source>
        <dbReference type="ARBA" id="ARBA00022448"/>
    </source>
</evidence>
<dbReference type="CDD" id="cd06261">
    <property type="entry name" value="TM_PBP2"/>
    <property type="match status" value="1"/>
</dbReference>
<comment type="subcellular location">
    <subcellularLocation>
        <location evidence="1 7">Cell membrane</location>
        <topology evidence="1 7">Multi-pass membrane protein</topology>
    </subcellularLocation>
</comment>
<comment type="caution">
    <text evidence="9">The sequence shown here is derived from an EMBL/GenBank/DDBJ whole genome shotgun (WGS) entry which is preliminary data.</text>
</comment>
<accession>A0ABP8Z9D8</accession>
<dbReference type="InterPro" id="IPR045621">
    <property type="entry name" value="BPD_transp_1_N"/>
</dbReference>
<dbReference type="Proteomes" id="UP001499882">
    <property type="component" value="Unassembled WGS sequence"/>
</dbReference>
<evidence type="ECO:0000256" key="1">
    <source>
        <dbReference type="ARBA" id="ARBA00004651"/>
    </source>
</evidence>
<protein>
    <submittedName>
        <fullName evidence="9">ABC transporter permease</fullName>
    </submittedName>
</protein>
<evidence type="ECO:0000256" key="3">
    <source>
        <dbReference type="ARBA" id="ARBA00022475"/>
    </source>
</evidence>
<feature type="domain" description="ABC transmembrane type-1" evidence="8">
    <location>
        <begin position="76"/>
        <end position="277"/>
    </location>
</feature>
<proteinExistence type="inferred from homology"/>
<dbReference type="PROSITE" id="PS50928">
    <property type="entry name" value="ABC_TM1"/>
    <property type="match status" value="1"/>
</dbReference>
<feature type="transmembrane region" description="Helical" evidence="7">
    <location>
        <begin position="82"/>
        <end position="104"/>
    </location>
</feature>
<dbReference type="Pfam" id="PF19300">
    <property type="entry name" value="BPD_transp_1_N"/>
    <property type="match status" value="1"/>
</dbReference>
<feature type="transmembrane region" description="Helical" evidence="7">
    <location>
        <begin position="216"/>
        <end position="238"/>
    </location>
</feature>
<keyword evidence="2 7" id="KW-0813">Transport</keyword>
<gene>
    <name evidence="9" type="ORF">GCM10023350_39220</name>
</gene>
<keyword evidence="6 7" id="KW-0472">Membrane</keyword>
<dbReference type="EMBL" id="BAABKN010000024">
    <property type="protein sequence ID" value="GAA4750221.1"/>
    <property type="molecule type" value="Genomic_DNA"/>
</dbReference>
<dbReference type="InterPro" id="IPR000515">
    <property type="entry name" value="MetI-like"/>
</dbReference>
<sequence>MVASFAMLRLIPGDPARRIAGSNVGPAELEQIRQGLGLNDPILTQLKDYVVGVFTGDLGTSYSSQQPVSTIIADRLPKTLELAGAGFVLAVGIGIPLGLLVGALTRDGLRPRLSAAFTGTTSFVQSIPDYLLAALLVLLFAVLIPVFPVAGASGVISLVLPATAVAAGAAAILARVTRVETLAVLSADYVRAARVKQLSTRRIYGVHVLPNVMTSALTISGLILTALVGGTVVVENVFAWPGLGTELVRAISQRDYPVVQAIVLMLGVTIVIVNLLVDVLISALDPRSLLRAS</sequence>
<evidence type="ECO:0000256" key="5">
    <source>
        <dbReference type="ARBA" id="ARBA00022989"/>
    </source>
</evidence>
<comment type="similarity">
    <text evidence="7">Belongs to the binding-protein-dependent transport system permease family.</text>
</comment>
<keyword evidence="5 7" id="KW-1133">Transmembrane helix</keyword>
<evidence type="ECO:0000256" key="6">
    <source>
        <dbReference type="ARBA" id="ARBA00023136"/>
    </source>
</evidence>
<feature type="transmembrane region" description="Helical" evidence="7">
    <location>
        <begin position="258"/>
        <end position="281"/>
    </location>
</feature>
<evidence type="ECO:0000256" key="4">
    <source>
        <dbReference type="ARBA" id="ARBA00022692"/>
    </source>
</evidence>
<evidence type="ECO:0000313" key="9">
    <source>
        <dbReference type="EMBL" id="GAA4750221.1"/>
    </source>
</evidence>
<keyword evidence="10" id="KW-1185">Reference proteome</keyword>
<dbReference type="PANTHER" id="PTHR43163">
    <property type="entry name" value="DIPEPTIDE TRANSPORT SYSTEM PERMEASE PROTEIN DPPB-RELATED"/>
    <property type="match status" value="1"/>
</dbReference>
<evidence type="ECO:0000256" key="7">
    <source>
        <dbReference type="RuleBase" id="RU363032"/>
    </source>
</evidence>
<reference evidence="10" key="1">
    <citation type="journal article" date="2019" name="Int. J. Syst. Evol. Microbiol.">
        <title>The Global Catalogue of Microorganisms (GCM) 10K type strain sequencing project: providing services to taxonomists for standard genome sequencing and annotation.</title>
        <authorList>
            <consortium name="The Broad Institute Genomics Platform"/>
            <consortium name="The Broad Institute Genome Sequencing Center for Infectious Disease"/>
            <person name="Wu L."/>
            <person name="Ma J."/>
        </authorList>
    </citation>
    <scope>NUCLEOTIDE SEQUENCE [LARGE SCALE GENOMIC DNA]</scope>
    <source>
        <strain evidence="10">JCM 18532</strain>
    </source>
</reference>
<name>A0ABP8Z9D8_9ACTN</name>
<dbReference type="SUPFAM" id="SSF161098">
    <property type="entry name" value="MetI-like"/>
    <property type="match status" value="1"/>
</dbReference>
<keyword evidence="4 7" id="KW-0812">Transmembrane</keyword>